<organism evidence="1 2">
    <name type="scientific">Ixodes persulcatus</name>
    <name type="common">Taiga tick</name>
    <dbReference type="NCBI Taxonomy" id="34615"/>
    <lineage>
        <taxon>Eukaryota</taxon>
        <taxon>Metazoa</taxon>
        <taxon>Ecdysozoa</taxon>
        <taxon>Arthropoda</taxon>
        <taxon>Chelicerata</taxon>
        <taxon>Arachnida</taxon>
        <taxon>Acari</taxon>
        <taxon>Parasitiformes</taxon>
        <taxon>Ixodida</taxon>
        <taxon>Ixodoidea</taxon>
        <taxon>Ixodidae</taxon>
        <taxon>Ixodinae</taxon>
        <taxon>Ixodes</taxon>
    </lineage>
</organism>
<keyword evidence="2" id="KW-1185">Reference proteome</keyword>
<evidence type="ECO:0000313" key="2">
    <source>
        <dbReference type="Proteomes" id="UP000805193"/>
    </source>
</evidence>
<name>A0AC60Q261_IXOPE</name>
<sequence length="200" mass="21065">MELNWATTTALLVFLTGAARGGGAAPSLFDLASDRYLKDEDVTDAICKLTQPAGGNLTGVLNFQQNDPDDLVTIIGDISGLSPGLHGFHIHMKGDLTDGCESTGHHFDVGRGMWHGARQDVVRHVGDLGNVEADARGDAQFVIFDRLLSLNGPNSIVGRSAIIHKQEDDLGLGGTIESRETGRSGPIIACGVIGIAQPRA</sequence>
<proteinExistence type="predicted"/>
<reference evidence="1 2" key="1">
    <citation type="journal article" date="2020" name="Cell">
        <title>Large-Scale Comparative Analyses of Tick Genomes Elucidate Their Genetic Diversity and Vector Capacities.</title>
        <authorList>
            <consortium name="Tick Genome and Microbiome Consortium (TIGMIC)"/>
            <person name="Jia N."/>
            <person name="Wang J."/>
            <person name="Shi W."/>
            <person name="Du L."/>
            <person name="Sun Y."/>
            <person name="Zhan W."/>
            <person name="Jiang J.F."/>
            <person name="Wang Q."/>
            <person name="Zhang B."/>
            <person name="Ji P."/>
            <person name="Bell-Sakyi L."/>
            <person name="Cui X.M."/>
            <person name="Yuan T.T."/>
            <person name="Jiang B.G."/>
            <person name="Yang W.F."/>
            <person name="Lam T.T."/>
            <person name="Chang Q.C."/>
            <person name="Ding S.J."/>
            <person name="Wang X.J."/>
            <person name="Zhu J.G."/>
            <person name="Ruan X.D."/>
            <person name="Zhao L."/>
            <person name="Wei J.T."/>
            <person name="Ye R.Z."/>
            <person name="Que T.C."/>
            <person name="Du C.H."/>
            <person name="Zhou Y.H."/>
            <person name="Cheng J.X."/>
            <person name="Dai P.F."/>
            <person name="Guo W.B."/>
            <person name="Han X.H."/>
            <person name="Huang E.J."/>
            <person name="Li L.F."/>
            <person name="Wei W."/>
            <person name="Gao Y.C."/>
            <person name="Liu J.Z."/>
            <person name="Shao H.Z."/>
            <person name="Wang X."/>
            <person name="Wang C.C."/>
            <person name="Yang T.C."/>
            <person name="Huo Q.B."/>
            <person name="Li W."/>
            <person name="Chen H.Y."/>
            <person name="Chen S.E."/>
            <person name="Zhou L.G."/>
            <person name="Ni X.B."/>
            <person name="Tian J.H."/>
            <person name="Sheng Y."/>
            <person name="Liu T."/>
            <person name="Pan Y.S."/>
            <person name="Xia L.Y."/>
            <person name="Li J."/>
            <person name="Zhao F."/>
            <person name="Cao W.C."/>
        </authorList>
    </citation>
    <scope>NUCLEOTIDE SEQUENCE [LARGE SCALE GENOMIC DNA]</scope>
    <source>
        <strain evidence="1">Iper-2018</strain>
    </source>
</reference>
<evidence type="ECO:0000313" key="1">
    <source>
        <dbReference type="EMBL" id="KAG0427065.1"/>
    </source>
</evidence>
<protein>
    <submittedName>
        <fullName evidence="1">Uncharacterized protein</fullName>
    </submittedName>
</protein>
<comment type="caution">
    <text evidence="1">The sequence shown here is derived from an EMBL/GenBank/DDBJ whole genome shotgun (WGS) entry which is preliminary data.</text>
</comment>
<gene>
    <name evidence="1" type="ORF">HPB47_025863</name>
</gene>
<dbReference type="EMBL" id="JABSTQ010009657">
    <property type="protein sequence ID" value="KAG0427065.1"/>
    <property type="molecule type" value="Genomic_DNA"/>
</dbReference>
<dbReference type="Proteomes" id="UP000805193">
    <property type="component" value="Unassembled WGS sequence"/>
</dbReference>
<accession>A0AC60Q261</accession>